<reference evidence="4" key="1">
    <citation type="submission" date="2010-07" db="EMBL/GenBank/DDBJ databases">
        <title>The genome sequence of Gaeumannomyces graminis var. tritici strain R3-111a-1.</title>
        <authorList>
            <consortium name="The Broad Institute Genome Sequencing Platform"/>
            <person name="Ma L.-J."/>
            <person name="Dead R."/>
            <person name="Young S."/>
            <person name="Zeng Q."/>
            <person name="Koehrsen M."/>
            <person name="Alvarado L."/>
            <person name="Berlin A."/>
            <person name="Chapman S.B."/>
            <person name="Chen Z."/>
            <person name="Freedman E."/>
            <person name="Gellesch M."/>
            <person name="Goldberg J."/>
            <person name="Griggs A."/>
            <person name="Gujja S."/>
            <person name="Heilman E.R."/>
            <person name="Heiman D."/>
            <person name="Hepburn T."/>
            <person name="Howarth C."/>
            <person name="Jen D."/>
            <person name="Larson L."/>
            <person name="Mehta T."/>
            <person name="Neiman D."/>
            <person name="Pearson M."/>
            <person name="Roberts A."/>
            <person name="Saif S."/>
            <person name="Shea T."/>
            <person name="Shenoy N."/>
            <person name="Sisk P."/>
            <person name="Stolte C."/>
            <person name="Sykes S."/>
            <person name="Walk T."/>
            <person name="White J."/>
            <person name="Yandava C."/>
            <person name="Haas B."/>
            <person name="Nusbaum C."/>
            <person name="Birren B."/>
        </authorList>
    </citation>
    <scope>NUCLEOTIDE SEQUENCE [LARGE SCALE GENOMIC DNA]</scope>
    <source>
        <strain evidence="4">R3-111a-1</strain>
    </source>
</reference>
<dbReference type="AlphaFoldDB" id="J3PAE6"/>
<name>J3PAE6_GAET3</name>
<dbReference type="RefSeq" id="XP_009226609.1">
    <property type="nucleotide sequence ID" value="XM_009228345.1"/>
</dbReference>
<gene>
    <name evidence="3" type="primary">20350930</name>
    <name evidence="2" type="ORF">GGTG_10472</name>
</gene>
<reference evidence="2" key="3">
    <citation type="submission" date="2010-09" db="EMBL/GenBank/DDBJ databases">
        <title>Annotation of Gaeumannomyces graminis var. tritici R3-111a-1.</title>
        <authorList>
            <consortium name="The Broad Institute Genome Sequencing Platform"/>
            <person name="Ma L.-J."/>
            <person name="Dead R."/>
            <person name="Young S.K."/>
            <person name="Zeng Q."/>
            <person name="Gargeya S."/>
            <person name="Fitzgerald M."/>
            <person name="Haas B."/>
            <person name="Abouelleil A."/>
            <person name="Alvarado L."/>
            <person name="Arachchi H.M."/>
            <person name="Berlin A."/>
            <person name="Brown A."/>
            <person name="Chapman S.B."/>
            <person name="Chen Z."/>
            <person name="Dunbar C."/>
            <person name="Freedman E."/>
            <person name="Gearin G."/>
            <person name="Gellesch M."/>
            <person name="Goldberg J."/>
            <person name="Griggs A."/>
            <person name="Gujja S."/>
            <person name="Heiman D."/>
            <person name="Howarth C."/>
            <person name="Larson L."/>
            <person name="Lui A."/>
            <person name="MacDonald P.J.P."/>
            <person name="Mehta T."/>
            <person name="Montmayeur A."/>
            <person name="Murphy C."/>
            <person name="Neiman D."/>
            <person name="Pearson M."/>
            <person name="Priest M."/>
            <person name="Roberts A."/>
            <person name="Saif S."/>
            <person name="Shea T."/>
            <person name="Shenoy N."/>
            <person name="Sisk P."/>
            <person name="Stolte C."/>
            <person name="Sykes S."/>
            <person name="Yandava C."/>
            <person name="Wortman J."/>
            <person name="Nusbaum C."/>
            <person name="Birren B."/>
        </authorList>
    </citation>
    <scope>NUCLEOTIDE SEQUENCE</scope>
    <source>
        <strain evidence="2">R3-111a-1</strain>
    </source>
</reference>
<dbReference type="EnsemblFungi" id="EJT71212">
    <property type="protein sequence ID" value="EJT71212"/>
    <property type="gene ID" value="GGTG_10472"/>
</dbReference>
<dbReference type="EMBL" id="GL385400">
    <property type="protein sequence ID" value="EJT71212.1"/>
    <property type="molecule type" value="Genomic_DNA"/>
</dbReference>
<accession>J3PAE6</accession>
<reference evidence="3" key="5">
    <citation type="submission" date="2018-04" db="UniProtKB">
        <authorList>
            <consortium name="EnsemblFungi"/>
        </authorList>
    </citation>
    <scope>IDENTIFICATION</scope>
    <source>
        <strain evidence="3">R3-111a-1</strain>
    </source>
</reference>
<feature type="compositionally biased region" description="Low complexity" evidence="1">
    <location>
        <begin position="21"/>
        <end position="35"/>
    </location>
</feature>
<dbReference type="VEuPathDB" id="FungiDB:GGTG_10472"/>
<dbReference type="Proteomes" id="UP000006039">
    <property type="component" value="Unassembled WGS sequence"/>
</dbReference>
<reference evidence="2" key="2">
    <citation type="submission" date="2010-07" db="EMBL/GenBank/DDBJ databases">
        <authorList>
            <consortium name="The Broad Institute Genome Sequencing Platform"/>
            <consortium name="Broad Institute Genome Sequencing Center for Infectious Disease"/>
            <person name="Ma L.-J."/>
            <person name="Dead R."/>
            <person name="Young S."/>
            <person name="Zeng Q."/>
            <person name="Koehrsen M."/>
            <person name="Alvarado L."/>
            <person name="Berlin A."/>
            <person name="Chapman S.B."/>
            <person name="Chen Z."/>
            <person name="Freedman E."/>
            <person name="Gellesch M."/>
            <person name="Goldberg J."/>
            <person name="Griggs A."/>
            <person name="Gujja S."/>
            <person name="Heilman E.R."/>
            <person name="Heiman D."/>
            <person name="Hepburn T."/>
            <person name="Howarth C."/>
            <person name="Jen D."/>
            <person name="Larson L."/>
            <person name="Mehta T."/>
            <person name="Neiman D."/>
            <person name="Pearson M."/>
            <person name="Roberts A."/>
            <person name="Saif S."/>
            <person name="Shea T."/>
            <person name="Shenoy N."/>
            <person name="Sisk P."/>
            <person name="Stolte C."/>
            <person name="Sykes S."/>
            <person name="Walk T."/>
            <person name="White J."/>
            <person name="Yandava C."/>
            <person name="Haas B."/>
            <person name="Nusbaum C."/>
            <person name="Birren B."/>
        </authorList>
    </citation>
    <scope>NUCLEOTIDE SEQUENCE</scope>
    <source>
        <strain evidence="2">R3-111a-1</strain>
    </source>
</reference>
<evidence type="ECO:0000256" key="1">
    <source>
        <dbReference type="SAM" id="MobiDB-lite"/>
    </source>
</evidence>
<evidence type="ECO:0000313" key="3">
    <source>
        <dbReference type="EnsemblFungi" id="EJT71212"/>
    </source>
</evidence>
<reference evidence="3" key="4">
    <citation type="journal article" date="2015" name="G3 (Bethesda)">
        <title>Genome sequences of three phytopathogenic species of the Magnaporthaceae family of fungi.</title>
        <authorList>
            <person name="Okagaki L.H."/>
            <person name="Nunes C.C."/>
            <person name="Sailsbery J."/>
            <person name="Clay B."/>
            <person name="Brown D."/>
            <person name="John T."/>
            <person name="Oh Y."/>
            <person name="Young N."/>
            <person name="Fitzgerald M."/>
            <person name="Haas B.J."/>
            <person name="Zeng Q."/>
            <person name="Young S."/>
            <person name="Adiconis X."/>
            <person name="Fan L."/>
            <person name="Levin J.Z."/>
            <person name="Mitchell T.K."/>
            <person name="Okubara P.A."/>
            <person name="Farman M.L."/>
            <person name="Kohn L.M."/>
            <person name="Birren B."/>
            <person name="Ma L.-J."/>
            <person name="Dean R.A."/>
        </authorList>
    </citation>
    <scope>NUCLEOTIDE SEQUENCE</scope>
    <source>
        <strain evidence="3">R3-111a-1</strain>
    </source>
</reference>
<sequence>MMLMQPRPALNQPDSRPNHSPQTAQRPPAPTTVPRKSSLVLLSLSALHDGGGMDVDTACWPAGLRPAASLLATGGAMGLFRCSFSSPARSTLHPQHQLECRWVTAVNSASKSG</sequence>
<protein>
    <submittedName>
        <fullName evidence="2 3">Uncharacterized protein</fullName>
    </submittedName>
</protein>
<feature type="region of interest" description="Disordered" evidence="1">
    <location>
        <begin position="1"/>
        <end position="35"/>
    </location>
</feature>
<evidence type="ECO:0000313" key="2">
    <source>
        <dbReference type="EMBL" id="EJT71212.1"/>
    </source>
</evidence>
<dbReference type="HOGENOM" id="CLU_2133683_0_0_1"/>
<proteinExistence type="predicted"/>
<organism evidence="2">
    <name type="scientific">Gaeumannomyces tritici (strain R3-111a-1)</name>
    <name type="common">Wheat and barley take-all root rot fungus</name>
    <name type="synonym">Gaeumannomyces graminis var. tritici</name>
    <dbReference type="NCBI Taxonomy" id="644352"/>
    <lineage>
        <taxon>Eukaryota</taxon>
        <taxon>Fungi</taxon>
        <taxon>Dikarya</taxon>
        <taxon>Ascomycota</taxon>
        <taxon>Pezizomycotina</taxon>
        <taxon>Sordariomycetes</taxon>
        <taxon>Sordariomycetidae</taxon>
        <taxon>Magnaporthales</taxon>
        <taxon>Magnaporthaceae</taxon>
        <taxon>Gaeumannomyces</taxon>
    </lineage>
</organism>
<evidence type="ECO:0000313" key="4">
    <source>
        <dbReference type="Proteomes" id="UP000006039"/>
    </source>
</evidence>
<dbReference type="GeneID" id="20350930"/>
<keyword evidence="4" id="KW-1185">Reference proteome</keyword>